<evidence type="ECO:0000313" key="3">
    <source>
        <dbReference type="Proteomes" id="UP001498398"/>
    </source>
</evidence>
<protein>
    <submittedName>
        <fullName evidence="2">Uncharacterized protein</fullName>
    </submittedName>
</protein>
<reference evidence="2 3" key="1">
    <citation type="submission" date="2024-01" db="EMBL/GenBank/DDBJ databases">
        <title>A draft genome for the cacao thread blight pathogen Marasmiellus scandens.</title>
        <authorList>
            <person name="Baruah I.K."/>
            <person name="Leung J."/>
            <person name="Bukari Y."/>
            <person name="Amoako-Attah I."/>
            <person name="Meinhardt L.W."/>
            <person name="Bailey B.A."/>
            <person name="Cohen S.P."/>
        </authorList>
    </citation>
    <scope>NUCLEOTIDE SEQUENCE [LARGE SCALE GENOMIC DNA]</scope>
    <source>
        <strain evidence="2 3">GH-19</strain>
    </source>
</reference>
<dbReference type="Proteomes" id="UP001498398">
    <property type="component" value="Unassembled WGS sequence"/>
</dbReference>
<accession>A0ABR1IYJ3</accession>
<proteinExistence type="predicted"/>
<keyword evidence="3" id="KW-1185">Reference proteome</keyword>
<name>A0ABR1IYJ3_9AGAR</name>
<feature type="compositionally biased region" description="Polar residues" evidence="1">
    <location>
        <begin position="313"/>
        <end position="331"/>
    </location>
</feature>
<comment type="caution">
    <text evidence="2">The sequence shown here is derived from an EMBL/GenBank/DDBJ whole genome shotgun (WGS) entry which is preliminary data.</text>
</comment>
<evidence type="ECO:0000313" key="2">
    <source>
        <dbReference type="EMBL" id="KAK7444778.1"/>
    </source>
</evidence>
<sequence>MTWPQQLEDGQYSGQNGFTRSNGALYHPYHHTSGSAGSTYHQHLLGPGPSSSSVTLPSNFFEIIASAMHDQLMVNKVYCDLYTHEFRQDLLRVVAGCPIESTTAPAPSTINPPASSHNLPPWVIVKLEPLDIAEYPLAASLWSRKDWDENLYTDKFAFLIDLNGDVVSKARLRDMTMEATTIWNDIYYYGLNPVTATKFLPLPWSYFASMMQTKFIEFRLAKDDYKLKLFSILKFPDWARNHHNSGKLLHTYTHFYLDVYLTISFQGLTPPPDPSLGKRKREDQPAKLAKKHKKQKSSPPSSTTIVFDVDANSGDSTPTVPTTGSLVATSKPTSTAPILHMASIPMATASTSVSTSSSIPMALASITFHLPCTPPLATTSVLSSTPPASIPPSVPPAATVTLLPTPHMASAPVSVPPAAIVTLSPTPCMASAPVSVPSATTVTPLPTLHMTSASVSVPPSHICCYGYNQL</sequence>
<evidence type="ECO:0000256" key="1">
    <source>
        <dbReference type="SAM" id="MobiDB-lite"/>
    </source>
</evidence>
<feature type="region of interest" description="Disordered" evidence="1">
    <location>
        <begin position="271"/>
        <end position="331"/>
    </location>
</feature>
<gene>
    <name evidence="2" type="ORF">VKT23_015095</name>
</gene>
<organism evidence="2 3">
    <name type="scientific">Marasmiellus scandens</name>
    <dbReference type="NCBI Taxonomy" id="2682957"/>
    <lineage>
        <taxon>Eukaryota</taxon>
        <taxon>Fungi</taxon>
        <taxon>Dikarya</taxon>
        <taxon>Basidiomycota</taxon>
        <taxon>Agaricomycotina</taxon>
        <taxon>Agaricomycetes</taxon>
        <taxon>Agaricomycetidae</taxon>
        <taxon>Agaricales</taxon>
        <taxon>Marasmiineae</taxon>
        <taxon>Omphalotaceae</taxon>
        <taxon>Marasmiellus</taxon>
    </lineage>
</organism>
<dbReference type="EMBL" id="JBANRG010000049">
    <property type="protein sequence ID" value="KAK7444778.1"/>
    <property type="molecule type" value="Genomic_DNA"/>
</dbReference>